<dbReference type="KEGG" id="llu:AKJ09_04648"/>
<protein>
    <submittedName>
        <fullName evidence="2">Uncharacterized protein</fullName>
    </submittedName>
</protein>
<evidence type="ECO:0000256" key="1">
    <source>
        <dbReference type="SAM" id="MobiDB-lite"/>
    </source>
</evidence>
<dbReference type="AlphaFoldDB" id="A0A0K1PXV8"/>
<name>A0A0K1PXV8_9BACT</name>
<organism evidence="2 3">
    <name type="scientific">Labilithrix luteola</name>
    <dbReference type="NCBI Taxonomy" id="1391654"/>
    <lineage>
        <taxon>Bacteria</taxon>
        <taxon>Pseudomonadati</taxon>
        <taxon>Myxococcota</taxon>
        <taxon>Polyangia</taxon>
        <taxon>Polyangiales</taxon>
        <taxon>Labilitrichaceae</taxon>
        <taxon>Labilithrix</taxon>
    </lineage>
</organism>
<evidence type="ECO:0000313" key="3">
    <source>
        <dbReference type="Proteomes" id="UP000064967"/>
    </source>
</evidence>
<reference evidence="2 3" key="1">
    <citation type="submission" date="2015-08" db="EMBL/GenBank/DDBJ databases">
        <authorList>
            <person name="Babu N.S."/>
            <person name="Beckwith C.J."/>
            <person name="Beseler K.G."/>
            <person name="Brison A."/>
            <person name="Carone J.V."/>
            <person name="Caskin T.P."/>
            <person name="Diamond M."/>
            <person name="Durham M.E."/>
            <person name="Foxe J.M."/>
            <person name="Go M."/>
            <person name="Henderson B.A."/>
            <person name="Jones I.B."/>
            <person name="McGettigan J.A."/>
            <person name="Micheletti S.J."/>
            <person name="Nasrallah M.E."/>
            <person name="Ortiz D."/>
            <person name="Piller C.R."/>
            <person name="Privatt S.R."/>
            <person name="Schneider S.L."/>
            <person name="Sharp S."/>
            <person name="Smith T.C."/>
            <person name="Stanton J.D."/>
            <person name="Ullery H.E."/>
            <person name="Wilson R.J."/>
            <person name="Serrano M.G."/>
            <person name="Buck G."/>
            <person name="Lee V."/>
            <person name="Wang Y."/>
            <person name="Carvalho R."/>
            <person name="Voegtly L."/>
            <person name="Shi R."/>
            <person name="Duckworth R."/>
            <person name="Johnson A."/>
            <person name="Loviza R."/>
            <person name="Walstead R."/>
            <person name="Shah Z."/>
            <person name="Kiflezghi M."/>
            <person name="Wade K."/>
            <person name="Ball S.L."/>
            <person name="Bradley K.W."/>
            <person name="Asai D.J."/>
            <person name="Bowman C.A."/>
            <person name="Russell D.A."/>
            <person name="Pope W.H."/>
            <person name="Jacobs-Sera D."/>
            <person name="Hendrix R.W."/>
            <person name="Hatfull G.F."/>
        </authorList>
    </citation>
    <scope>NUCLEOTIDE SEQUENCE [LARGE SCALE GENOMIC DNA]</scope>
    <source>
        <strain evidence="2 3">DSM 27648</strain>
    </source>
</reference>
<proteinExistence type="predicted"/>
<dbReference type="Proteomes" id="UP000064967">
    <property type="component" value="Chromosome"/>
</dbReference>
<evidence type="ECO:0000313" key="2">
    <source>
        <dbReference type="EMBL" id="AKU97984.1"/>
    </source>
</evidence>
<keyword evidence="3" id="KW-1185">Reference proteome</keyword>
<dbReference type="EMBL" id="CP012333">
    <property type="protein sequence ID" value="AKU97984.1"/>
    <property type="molecule type" value="Genomic_DNA"/>
</dbReference>
<sequence length="44" mass="5109">MQNRLLSRPRRARSRGDFGTQRALQRSTLASKIASKILGRRRNQ</sequence>
<gene>
    <name evidence="2" type="ORF">AKJ09_04648</name>
</gene>
<accession>A0A0K1PXV8</accession>
<feature type="region of interest" description="Disordered" evidence="1">
    <location>
        <begin position="1"/>
        <end position="26"/>
    </location>
</feature>
<dbReference type="STRING" id="1391654.AKJ09_04648"/>